<evidence type="ECO:0000256" key="1">
    <source>
        <dbReference type="ARBA" id="ARBA00022741"/>
    </source>
</evidence>
<dbReference type="GO" id="GO:0004672">
    <property type="term" value="F:protein kinase activity"/>
    <property type="evidence" value="ECO:0007669"/>
    <property type="project" value="InterPro"/>
</dbReference>
<dbReference type="SUPFAM" id="SSF46894">
    <property type="entry name" value="C-terminal effector domain of the bipartite response regulators"/>
    <property type="match status" value="1"/>
</dbReference>
<evidence type="ECO:0000313" key="7">
    <source>
        <dbReference type="Proteomes" id="UP001185863"/>
    </source>
</evidence>
<dbReference type="SUPFAM" id="SSF56112">
    <property type="entry name" value="Protein kinase-like (PK-like)"/>
    <property type="match status" value="1"/>
</dbReference>
<dbReference type="CDD" id="cd06170">
    <property type="entry name" value="LuxR_C_like"/>
    <property type="match status" value="1"/>
</dbReference>
<evidence type="ECO:0000259" key="5">
    <source>
        <dbReference type="PROSITE" id="PS50043"/>
    </source>
</evidence>
<dbReference type="InterPro" id="IPR011009">
    <property type="entry name" value="Kinase-like_dom_sf"/>
</dbReference>
<dbReference type="InterPro" id="IPR016032">
    <property type="entry name" value="Sig_transdc_resp-reg_C-effctor"/>
</dbReference>
<dbReference type="InterPro" id="IPR011990">
    <property type="entry name" value="TPR-like_helical_dom_sf"/>
</dbReference>
<dbReference type="PRINTS" id="PR00364">
    <property type="entry name" value="DISEASERSIST"/>
</dbReference>
<dbReference type="AlphaFoldDB" id="A0AAE5AAB2"/>
<dbReference type="SMART" id="SM00421">
    <property type="entry name" value="HTH_LUXR"/>
    <property type="match status" value="1"/>
</dbReference>
<dbReference type="GO" id="GO:0003677">
    <property type="term" value="F:DNA binding"/>
    <property type="evidence" value="ECO:0007669"/>
    <property type="project" value="InterPro"/>
</dbReference>
<comment type="caution">
    <text evidence="6">The sequence shown here is derived from an EMBL/GenBank/DDBJ whole genome shotgun (WGS) entry which is preliminary data.</text>
</comment>
<dbReference type="Pfam" id="PF00069">
    <property type="entry name" value="Pkinase"/>
    <property type="match status" value="1"/>
</dbReference>
<reference evidence="6" key="1">
    <citation type="submission" date="2023-10" db="EMBL/GenBank/DDBJ databases">
        <title>Development of a sustainable strategy for remediation of hydrocarbon-contaminated territories based on the waste exchange concept.</title>
        <authorList>
            <person name="Krivoruchko A."/>
        </authorList>
    </citation>
    <scope>NUCLEOTIDE SEQUENCE</scope>
    <source>
        <strain evidence="6">IEGM 68</strain>
    </source>
</reference>
<dbReference type="Pfam" id="PF00196">
    <property type="entry name" value="GerE"/>
    <property type="match status" value="1"/>
</dbReference>
<dbReference type="CDD" id="cd14014">
    <property type="entry name" value="STKc_PknB_like"/>
    <property type="match status" value="1"/>
</dbReference>
<protein>
    <submittedName>
        <fullName evidence="6">Protein kinase</fullName>
    </submittedName>
</protein>
<dbReference type="SUPFAM" id="SSF48452">
    <property type="entry name" value="TPR-like"/>
    <property type="match status" value="1"/>
</dbReference>
<dbReference type="Gene3D" id="1.10.510.10">
    <property type="entry name" value="Transferase(Phosphotransferase) domain 1"/>
    <property type="match status" value="1"/>
</dbReference>
<dbReference type="InterPro" id="IPR017441">
    <property type="entry name" value="Protein_kinase_ATP_BS"/>
</dbReference>
<accession>A0AAE5AAB2</accession>
<dbReference type="Gene3D" id="3.30.200.20">
    <property type="entry name" value="Phosphorylase Kinase, domain 1"/>
    <property type="match status" value="1"/>
</dbReference>
<name>A0AAE5AAB2_9NOCA</name>
<dbReference type="InterPro" id="IPR000719">
    <property type="entry name" value="Prot_kinase_dom"/>
</dbReference>
<dbReference type="GO" id="GO:0006355">
    <property type="term" value="P:regulation of DNA-templated transcription"/>
    <property type="evidence" value="ECO:0007669"/>
    <property type="project" value="InterPro"/>
</dbReference>
<dbReference type="PROSITE" id="PS00108">
    <property type="entry name" value="PROTEIN_KINASE_ST"/>
    <property type="match status" value="1"/>
</dbReference>
<dbReference type="PROSITE" id="PS00107">
    <property type="entry name" value="PROTEIN_KINASE_ATP"/>
    <property type="match status" value="1"/>
</dbReference>
<dbReference type="Proteomes" id="UP001185863">
    <property type="component" value="Unassembled WGS sequence"/>
</dbReference>
<gene>
    <name evidence="6" type="ORF">R4315_29425</name>
</gene>
<dbReference type="Gene3D" id="1.25.40.10">
    <property type="entry name" value="Tetratricopeptide repeat domain"/>
    <property type="match status" value="1"/>
</dbReference>
<dbReference type="PROSITE" id="PS50011">
    <property type="entry name" value="PROTEIN_KINASE_DOM"/>
    <property type="match status" value="1"/>
</dbReference>
<feature type="domain" description="Protein kinase" evidence="4">
    <location>
        <begin position="26"/>
        <end position="291"/>
    </location>
</feature>
<dbReference type="InterPro" id="IPR000792">
    <property type="entry name" value="Tscrpt_reg_LuxR_C"/>
</dbReference>
<keyword evidence="2 3" id="KW-0067">ATP-binding</keyword>
<feature type="binding site" evidence="3">
    <location>
        <position position="55"/>
    </location>
    <ligand>
        <name>ATP</name>
        <dbReference type="ChEBI" id="CHEBI:30616"/>
    </ligand>
</feature>
<dbReference type="EMBL" id="JAWLUP010000188">
    <property type="protein sequence ID" value="MDV7268644.1"/>
    <property type="molecule type" value="Genomic_DNA"/>
</dbReference>
<feature type="domain" description="HTH luxR-type" evidence="5">
    <location>
        <begin position="1031"/>
        <end position="1096"/>
    </location>
</feature>
<organism evidence="6 7">
    <name type="scientific">Rhodococcus oxybenzonivorans</name>
    <dbReference type="NCBI Taxonomy" id="1990687"/>
    <lineage>
        <taxon>Bacteria</taxon>
        <taxon>Bacillati</taxon>
        <taxon>Actinomycetota</taxon>
        <taxon>Actinomycetes</taxon>
        <taxon>Mycobacteriales</taxon>
        <taxon>Nocardiaceae</taxon>
        <taxon>Rhodococcus</taxon>
    </lineage>
</organism>
<evidence type="ECO:0000256" key="3">
    <source>
        <dbReference type="PROSITE-ProRule" id="PRU10141"/>
    </source>
</evidence>
<sequence>MNEDDPVDTQRCVVPTVAAELEAAGFVDVQEIGRGGFGVVYRCTQPELDRTVAVKVLTTDLDEENRARFFREQRAMGRLSGHPNIVNVLQVGATERNSPYLVMQYHSQGSLETRIRRRSSLSLSEVLTLGVKMAGAVAAVHQLGVLHRDVKPANILLTDYGEPALADFGIAHIAGGFETRAGVVTGSPAFTAPEVLKGEPPSQASDIYSLGATLFSALTGHAAFERRSGEQVVAQFVRITKQPMPDLRERGVEDDVAALIEQVMSPNPQDRPSATRLGGELREMQRKHGFAIDEMALPATPATQPREATVRSGFDSVEEPDLAHYSSSANAVRGMRGNLPLELSSFVGRRTEAGDVKHMLSVSHLVTLTGVGGVGKTRLARRVGERVQRAYRDGVWLVELGELADDSLLTGVVAAALGLRDHPARPLGDVLVEFLATRELLLIFDNCEQVLDATAELAETLLKSCPDLRILATSREPLGIGGEAALRVPPLTVPRVDKEPSLQGLPRYDAVSLFADRATSAVPGFQLTEENKAAVAQICYRLDGLPLPIELAAARLRVMSPEQILQRLTDRYAFLTRGSRGAPARQQTLRLCVDWSFELCTRQEQRVWGRASVFAGSFSLDAAEQVCGVGMASEELLEAVTSLVDKSVLNREESGTMVRFRLLETLREYGQEKLRQSGEYVELRRLHRDWCERLTLAAKADWISSRQTEWIGRLTREQPNLRDALDFSVSDNSGTGLRIADAMFPFWNSRAMFSEGRHWLGRLLAHPSGQPTVERADALCTGIVLAGLQGDLEAGNALLEEARAIAKPTDDPRMQAIIGRAEGSLALYSGDLAQACVHFESVLASFGPKDDASRIGVLQLLGRAYGQLGELQREIECCQQILTVTETSGEVLYRSYALRAMAVAIWRQGNPNRAAELLEKSLQLTRKGSGFLTAAACLEVLAWTAETGPDVKRAAVLMGAAEELARSMGSFTALFPELQIHHEQCKRTVRQALGEQAFELARSEGRCLNFDAAIAYALREQAADNAKAQASAATSLTLTKRERQVATLVAEGLTNRAIAARLVISPRTAQGHVEHILTKLGFTSRTQISAWVADQATRDRD</sequence>
<dbReference type="PROSITE" id="PS50043">
    <property type="entry name" value="HTH_LUXR_2"/>
    <property type="match status" value="1"/>
</dbReference>
<proteinExistence type="predicted"/>
<evidence type="ECO:0000256" key="2">
    <source>
        <dbReference type="ARBA" id="ARBA00022840"/>
    </source>
</evidence>
<keyword evidence="6" id="KW-0418">Kinase</keyword>
<dbReference type="GO" id="GO:0005524">
    <property type="term" value="F:ATP binding"/>
    <property type="evidence" value="ECO:0007669"/>
    <property type="project" value="UniProtKB-UniRule"/>
</dbReference>
<keyword evidence="6" id="KW-0808">Transferase</keyword>
<keyword evidence="1 3" id="KW-0547">Nucleotide-binding</keyword>
<dbReference type="PRINTS" id="PR00038">
    <property type="entry name" value="HTHLUXR"/>
</dbReference>
<dbReference type="InterPro" id="IPR008271">
    <property type="entry name" value="Ser/Thr_kinase_AS"/>
</dbReference>
<dbReference type="InterPro" id="IPR036388">
    <property type="entry name" value="WH-like_DNA-bd_sf"/>
</dbReference>
<dbReference type="RefSeq" id="WP_317743712.1">
    <property type="nucleotide sequence ID" value="NZ_JAWLUP010000188.1"/>
</dbReference>
<evidence type="ECO:0000259" key="4">
    <source>
        <dbReference type="PROSITE" id="PS50011"/>
    </source>
</evidence>
<evidence type="ECO:0000313" key="6">
    <source>
        <dbReference type="EMBL" id="MDV7268644.1"/>
    </source>
</evidence>
<dbReference type="PANTHER" id="PTHR47691:SF3">
    <property type="entry name" value="HTH-TYPE TRANSCRIPTIONAL REGULATOR RV0890C-RELATED"/>
    <property type="match status" value="1"/>
</dbReference>
<dbReference type="PANTHER" id="PTHR47691">
    <property type="entry name" value="REGULATOR-RELATED"/>
    <property type="match status" value="1"/>
</dbReference>
<dbReference type="InterPro" id="IPR027417">
    <property type="entry name" value="P-loop_NTPase"/>
</dbReference>
<dbReference type="Gene3D" id="3.40.50.300">
    <property type="entry name" value="P-loop containing nucleotide triphosphate hydrolases"/>
    <property type="match status" value="1"/>
</dbReference>
<dbReference type="SUPFAM" id="SSF52540">
    <property type="entry name" value="P-loop containing nucleoside triphosphate hydrolases"/>
    <property type="match status" value="1"/>
</dbReference>
<dbReference type="SMART" id="SM00220">
    <property type="entry name" value="S_TKc"/>
    <property type="match status" value="1"/>
</dbReference>
<dbReference type="Gene3D" id="1.10.10.10">
    <property type="entry name" value="Winged helix-like DNA-binding domain superfamily/Winged helix DNA-binding domain"/>
    <property type="match status" value="1"/>
</dbReference>